<dbReference type="RefSeq" id="XP_066911793.1">
    <property type="nucleotide sequence ID" value="XM_067055692.1"/>
</dbReference>
<dbReference type="AlphaFoldDB" id="A0A7M5U3M7"/>
<feature type="region of interest" description="Disordered" evidence="1">
    <location>
        <begin position="22"/>
        <end position="75"/>
    </location>
</feature>
<evidence type="ECO:0000256" key="1">
    <source>
        <dbReference type="SAM" id="MobiDB-lite"/>
    </source>
</evidence>
<evidence type="ECO:0000313" key="4">
    <source>
        <dbReference type="Proteomes" id="UP000594262"/>
    </source>
</evidence>
<proteinExistence type="predicted"/>
<evidence type="ECO:0008006" key="5">
    <source>
        <dbReference type="Google" id="ProtNLM"/>
    </source>
</evidence>
<keyword evidence="4" id="KW-1185">Reference proteome</keyword>
<feature type="chain" id="PRO_5029697653" description="Cnidarian restricted protein" evidence="2">
    <location>
        <begin position="20"/>
        <end position="227"/>
    </location>
</feature>
<organism evidence="3 4">
    <name type="scientific">Clytia hemisphaerica</name>
    <dbReference type="NCBI Taxonomy" id="252671"/>
    <lineage>
        <taxon>Eukaryota</taxon>
        <taxon>Metazoa</taxon>
        <taxon>Cnidaria</taxon>
        <taxon>Hydrozoa</taxon>
        <taxon>Hydroidolina</taxon>
        <taxon>Leptothecata</taxon>
        <taxon>Obeliida</taxon>
        <taxon>Clytiidae</taxon>
        <taxon>Clytia</taxon>
    </lineage>
</organism>
<sequence length="227" mass="27240">MKIWKALLLLSFLVATVYCAEESSKDETPAAEAVEDEFDDELPLDQEDEENESESDEIEQDEDEDEDEESEDLQDQADAGHVRYFPKKRISRKRVDVFVNKNVGECKNTRADKPNKCWYRRKCVKRGGLYNRRCVRVVVRKYCQYKYTTTCKFCTKYYIRACYRIRYSKYKSYVRCYRSKDKESCKRDVSGTFNKTVLESQNFYNVKGYYPHGRFHPKRRYHKPTPW</sequence>
<accession>A0A7M5U3M7</accession>
<name>A0A7M5U3M7_9CNID</name>
<dbReference type="EnsemblMetazoa" id="CLYHEMT005778.2">
    <property type="protein sequence ID" value="CLYHEMP005778.2"/>
    <property type="gene ID" value="CLYHEMG005778"/>
</dbReference>
<protein>
    <recommendedName>
        <fullName evidence="5">Cnidarian restricted protein</fullName>
    </recommendedName>
</protein>
<feature type="compositionally biased region" description="Acidic residues" evidence="1">
    <location>
        <begin position="33"/>
        <end position="75"/>
    </location>
</feature>
<dbReference type="GeneID" id="136799008"/>
<feature type="signal peptide" evidence="2">
    <location>
        <begin position="1"/>
        <end position="19"/>
    </location>
</feature>
<reference evidence="3" key="1">
    <citation type="submission" date="2021-01" db="UniProtKB">
        <authorList>
            <consortium name="EnsemblMetazoa"/>
        </authorList>
    </citation>
    <scope>IDENTIFICATION</scope>
</reference>
<evidence type="ECO:0000256" key="2">
    <source>
        <dbReference type="SAM" id="SignalP"/>
    </source>
</evidence>
<keyword evidence="2" id="KW-0732">Signal</keyword>
<evidence type="ECO:0000313" key="3">
    <source>
        <dbReference type="EnsemblMetazoa" id="CLYHEMP005778.2"/>
    </source>
</evidence>
<dbReference type="Proteomes" id="UP000594262">
    <property type="component" value="Unplaced"/>
</dbReference>